<dbReference type="OrthoDB" id="795065at2"/>
<comment type="caution">
    <text evidence="2">The sequence shown here is derived from an EMBL/GenBank/DDBJ whole genome shotgun (WGS) entry which is preliminary data.</text>
</comment>
<sequence>MRNFNGGSQTKEFFEESDRISSTRLTFENDEYLINIDKRRNYEEQRKNLKNKGGFFLLYSGELTKKKGPINLKELKDVFRCFSNFLWFLNGRRCSPLFIQGIVQDNTVWTDYSRNLVDQYKYIITWPKRYSIEGLNKLWQHFSNDWKNENDRNFFISAIHWYIESNSNSGFAEGAIIMAQTALELIYNYLIIEKKKLLKGKDAASILASNKIRLLLSLLNIDFEIPSAFLHLQSIAKRLEAEDAPDVFVKIRNAIVHSQEVKRKELTNMHDEVKHEALQLALWYIELSLLYILKFDGKYFNRTLVDYSAIESDEVFVPWK</sequence>
<reference evidence="2 3" key="1">
    <citation type="submission" date="2018-04" db="EMBL/GenBank/DDBJ databases">
        <title>Adhaeribacter sp. HMF7616 genome sequencing and assembly.</title>
        <authorList>
            <person name="Kang H."/>
            <person name="Kang J."/>
            <person name="Cha I."/>
            <person name="Kim H."/>
            <person name="Joh K."/>
        </authorList>
    </citation>
    <scope>NUCLEOTIDE SEQUENCE [LARGE SCALE GENOMIC DNA]</scope>
    <source>
        <strain evidence="2 3">HMF7616</strain>
    </source>
</reference>
<organism evidence="2 3">
    <name type="scientific">Adhaeribacter pallidiroseus</name>
    <dbReference type="NCBI Taxonomy" id="2072847"/>
    <lineage>
        <taxon>Bacteria</taxon>
        <taxon>Pseudomonadati</taxon>
        <taxon>Bacteroidota</taxon>
        <taxon>Cytophagia</taxon>
        <taxon>Cytophagales</taxon>
        <taxon>Hymenobacteraceae</taxon>
        <taxon>Adhaeribacter</taxon>
    </lineage>
</organism>
<dbReference type="InterPro" id="IPR058684">
    <property type="entry name" value="YopA_M"/>
</dbReference>
<accession>A0A369QP87</accession>
<protein>
    <recommendedName>
        <fullName evidence="1">YopA central domain-containing protein</fullName>
    </recommendedName>
</protein>
<proteinExistence type="predicted"/>
<feature type="domain" description="YopA central" evidence="1">
    <location>
        <begin position="3"/>
        <end position="122"/>
    </location>
</feature>
<dbReference type="RefSeq" id="WP_115373237.1">
    <property type="nucleotide sequence ID" value="NZ_QASA01000001.1"/>
</dbReference>
<name>A0A369QP87_9BACT</name>
<dbReference type="AlphaFoldDB" id="A0A369QP87"/>
<evidence type="ECO:0000313" key="2">
    <source>
        <dbReference type="EMBL" id="RDC64028.1"/>
    </source>
</evidence>
<dbReference type="EMBL" id="QASA01000001">
    <property type="protein sequence ID" value="RDC64028.1"/>
    <property type="molecule type" value="Genomic_DNA"/>
</dbReference>
<dbReference type="Pfam" id="PF26308">
    <property type="entry name" value="YopA_M"/>
    <property type="match status" value="1"/>
</dbReference>
<dbReference type="Proteomes" id="UP000253919">
    <property type="component" value="Unassembled WGS sequence"/>
</dbReference>
<evidence type="ECO:0000313" key="3">
    <source>
        <dbReference type="Proteomes" id="UP000253919"/>
    </source>
</evidence>
<keyword evidence="3" id="KW-1185">Reference proteome</keyword>
<evidence type="ECO:0000259" key="1">
    <source>
        <dbReference type="Pfam" id="PF26308"/>
    </source>
</evidence>
<gene>
    <name evidence="2" type="ORF">AHMF7616_02638</name>
</gene>